<keyword evidence="2" id="KW-1185">Reference proteome</keyword>
<comment type="caution">
    <text evidence="1">The sequence shown here is derived from an EMBL/GenBank/DDBJ whole genome shotgun (WGS) entry which is preliminary data.</text>
</comment>
<organism evidence="1 2">
    <name type="scientific">Nephila pilipes</name>
    <name type="common">Giant wood spider</name>
    <name type="synonym">Nephila maculata</name>
    <dbReference type="NCBI Taxonomy" id="299642"/>
    <lineage>
        <taxon>Eukaryota</taxon>
        <taxon>Metazoa</taxon>
        <taxon>Ecdysozoa</taxon>
        <taxon>Arthropoda</taxon>
        <taxon>Chelicerata</taxon>
        <taxon>Arachnida</taxon>
        <taxon>Araneae</taxon>
        <taxon>Araneomorphae</taxon>
        <taxon>Entelegynae</taxon>
        <taxon>Araneoidea</taxon>
        <taxon>Nephilidae</taxon>
        <taxon>Nephila</taxon>
    </lineage>
</organism>
<gene>
    <name evidence="1" type="ORF">NPIL_452371</name>
</gene>
<protein>
    <submittedName>
        <fullName evidence="1">Uncharacterized protein</fullName>
    </submittedName>
</protein>
<dbReference type="Proteomes" id="UP000887013">
    <property type="component" value="Unassembled WGS sequence"/>
</dbReference>
<evidence type="ECO:0000313" key="2">
    <source>
        <dbReference type="Proteomes" id="UP000887013"/>
    </source>
</evidence>
<name>A0A8X6NK01_NEPPI</name>
<evidence type="ECO:0000313" key="1">
    <source>
        <dbReference type="EMBL" id="GFT19348.1"/>
    </source>
</evidence>
<accession>A0A8X6NK01</accession>
<dbReference type="EMBL" id="BMAW01059071">
    <property type="protein sequence ID" value="GFT19348.1"/>
    <property type="molecule type" value="Genomic_DNA"/>
</dbReference>
<reference evidence="1" key="1">
    <citation type="submission" date="2020-08" db="EMBL/GenBank/DDBJ databases">
        <title>Multicomponent nature underlies the extraordinary mechanical properties of spider dragline silk.</title>
        <authorList>
            <person name="Kono N."/>
            <person name="Nakamura H."/>
            <person name="Mori M."/>
            <person name="Yoshida Y."/>
            <person name="Ohtoshi R."/>
            <person name="Malay A.D."/>
            <person name="Moran D.A.P."/>
            <person name="Tomita M."/>
            <person name="Numata K."/>
            <person name="Arakawa K."/>
        </authorList>
    </citation>
    <scope>NUCLEOTIDE SEQUENCE</scope>
</reference>
<sequence>MQGTQTALITIYRPSNPSAVNYRLDIRGEGANILRPPEERTTSKKYYTWRENHIRICRCSSSTNLTREGVCMNMVDHPKV</sequence>
<proteinExistence type="predicted"/>
<dbReference type="AlphaFoldDB" id="A0A8X6NK01"/>